<organism evidence="3 4">
    <name type="scientific">Merismopedia glauca CCAP 1448/3</name>
    <dbReference type="NCBI Taxonomy" id="1296344"/>
    <lineage>
        <taxon>Bacteria</taxon>
        <taxon>Bacillati</taxon>
        <taxon>Cyanobacteriota</taxon>
        <taxon>Cyanophyceae</taxon>
        <taxon>Synechococcales</taxon>
        <taxon>Merismopediaceae</taxon>
        <taxon>Merismopedia</taxon>
    </lineage>
</organism>
<evidence type="ECO:0000313" key="4">
    <source>
        <dbReference type="Proteomes" id="UP000238762"/>
    </source>
</evidence>
<evidence type="ECO:0000313" key="3">
    <source>
        <dbReference type="EMBL" id="PSB02177.1"/>
    </source>
</evidence>
<dbReference type="AlphaFoldDB" id="A0A2T1C1Z9"/>
<sequence length="95" mass="10315">MHKSQFISGLLLISPIFATPLLLNSPAAFGASETEDITQPVPLPKPDDCKPKPGSIFRDPFCPTVPIPPPPKDDCTPRPGQIFPDPFCPKPPTQR</sequence>
<accession>A0A2T1C1Z9</accession>
<feature type="signal peptide" evidence="2">
    <location>
        <begin position="1"/>
        <end position="30"/>
    </location>
</feature>
<evidence type="ECO:0000256" key="2">
    <source>
        <dbReference type="SAM" id="SignalP"/>
    </source>
</evidence>
<feature type="compositionally biased region" description="Pro residues" evidence="1">
    <location>
        <begin position="86"/>
        <end position="95"/>
    </location>
</feature>
<dbReference type="RefSeq" id="WP_106289366.1">
    <property type="nucleotide sequence ID" value="NZ_CAWNTC010000092.1"/>
</dbReference>
<reference evidence="3 4" key="1">
    <citation type="submission" date="2018-02" db="EMBL/GenBank/DDBJ databases">
        <authorList>
            <person name="Cohen D.B."/>
            <person name="Kent A.D."/>
        </authorList>
    </citation>
    <scope>NUCLEOTIDE SEQUENCE [LARGE SCALE GENOMIC DNA]</scope>
    <source>
        <strain evidence="3 4">CCAP 1448/3</strain>
    </source>
</reference>
<protein>
    <submittedName>
        <fullName evidence="3">Uncharacterized protein</fullName>
    </submittedName>
</protein>
<name>A0A2T1C1Z9_9CYAN</name>
<proteinExistence type="predicted"/>
<feature type="chain" id="PRO_5015506984" evidence="2">
    <location>
        <begin position="31"/>
        <end position="95"/>
    </location>
</feature>
<dbReference type="Proteomes" id="UP000238762">
    <property type="component" value="Unassembled WGS sequence"/>
</dbReference>
<keyword evidence="4" id="KW-1185">Reference proteome</keyword>
<comment type="caution">
    <text evidence="3">The sequence shown here is derived from an EMBL/GenBank/DDBJ whole genome shotgun (WGS) entry which is preliminary data.</text>
</comment>
<keyword evidence="2" id="KW-0732">Signal</keyword>
<dbReference type="EMBL" id="PVWJ01000070">
    <property type="protein sequence ID" value="PSB02177.1"/>
    <property type="molecule type" value="Genomic_DNA"/>
</dbReference>
<reference evidence="3 4" key="2">
    <citation type="submission" date="2018-03" db="EMBL/GenBank/DDBJ databases">
        <title>The ancient ancestry and fast evolution of plastids.</title>
        <authorList>
            <person name="Moore K.R."/>
            <person name="Magnabosco C."/>
            <person name="Momper L."/>
            <person name="Gold D.A."/>
            <person name="Bosak T."/>
            <person name="Fournier G.P."/>
        </authorList>
    </citation>
    <scope>NUCLEOTIDE SEQUENCE [LARGE SCALE GENOMIC DNA]</scope>
    <source>
        <strain evidence="3 4">CCAP 1448/3</strain>
    </source>
</reference>
<feature type="region of interest" description="Disordered" evidence="1">
    <location>
        <begin position="67"/>
        <end position="95"/>
    </location>
</feature>
<gene>
    <name evidence="3" type="ORF">C7B64_14450</name>
</gene>
<evidence type="ECO:0000256" key="1">
    <source>
        <dbReference type="SAM" id="MobiDB-lite"/>
    </source>
</evidence>